<keyword evidence="2" id="KW-1133">Transmembrane helix</keyword>
<keyword evidence="4" id="KW-1185">Reference proteome</keyword>
<dbReference type="AlphaFoldDB" id="A0AAV0EBT7"/>
<name>A0AAV0EBT7_9ASTE</name>
<accession>A0AAV0EBT7</accession>
<protein>
    <submittedName>
        <fullName evidence="3">Uncharacterized protein</fullName>
    </submittedName>
</protein>
<keyword evidence="2" id="KW-0812">Transmembrane</keyword>
<evidence type="ECO:0000256" key="2">
    <source>
        <dbReference type="SAM" id="Phobius"/>
    </source>
</evidence>
<gene>
    <name evidence="3" type="ORF">CEPIT_LOCUS22864</name>
</gene>
<dbReference type="EMBL" id="CAMAPF010000915">
    <property type="protein sequence ID" value="CAH9120022.1"/>
    <property type="molecule type" value="Genomic_DNA"/>
</dbReference>
<feature type="compositionally biased region" description="Basic and acidic residues" evidence="1">
    <location>
        <begin position="277"/>
        <end position="299"/>
    </location>
</feature>
<feature type="transmembrane region" description="Helical" evidence="2">
    <location>
        <begin position="353"/>
        <end position="371"/>
    </location>
</feature>
<feature type="region of interest" description="Disordered" evidence="1">
    <location>
        <begin position="251"/>
        <end position="311"/>
    </location>
</feature>
<proteinExistence type="predicted"/>
<dbReference type="Proteomes" id="UP001152523">
    <property type="component" value="Unassembled WGS sequence"/>
</dbReference>
<feature type="compositionally biased region" description="Polar residues" evidence="1">
    <location>
        <begin position="185"/>
        <end position="194"/>
    </location>
</feature>
<comment type="caution">
    <text evidence="3">The sequence shown here is derived from an EMBL/GenBank/DDBJ whole genome shotgun (WGS) entry which is preliminary data.</text>
</comment>
<organism evidence="3 4">
    <name type="scientific">Cuscuta epithymum</name>
    <dbReference type="NCBI Taxonomy" id="186058"/>
    <lineage>
        <taxon>Eukaryota</taxon>
        <taxon>Viridiplantae</taxon>
        <taxon>Streptophyta</taxon>
        <taxon>Embryophyta</taxon>
        <taxon>Tracheophyta</taxon>
        <taxon>Spermatophyta</taxon>
        <taxon>Magnoliopsida</taxon>
        <taxon>eudicotyledons</taxon>
        <taxon>Gunneridae</taxon>
        <taxon>Pentapetalae</taxon>
        <taxon>asterids</taxon>
        <taxon>lamiids</taxon>
        <taxon>Solanales</taxon>
        <taxon>Convolvulaceae</taxon>
        <taxon>Cuscuteae</taxon>
        <taxon>Cuscuta</taxon>
        <taxon>Cuscuta subgen. Cuscuta</taxon>
    </lineage>
</organism>
<evidence type="ECO:0000313" key="3">
    <source>
        <dbReference type="EMBL" id="CAH9120022.1"/>
    </source>
</evidence>
<reference evidence="3" key="1">
    <citation type="submission" date="2022-07" db="EMBL/GenBank/DDBJ databases">
        <authorList>
            <person name="Macas J."/>
            <person name="Novak P."/>
            <person name="Neumann P."/>
        </authorList>
    </citation>
    <scope>NUCLEOTIDE SEQUENCE</scope>
</reference>
<feature type="region of interest" description="Disordered" evidence="1">
    <location>
        <begin position="122"/>
        <end position="209"/>
    </location>
</feature>
<keyword evidence="2" id="KW-0472">Membrane</keyword>
<evidence type="ECO:0000256" key="1">
    <source>
        <dbReference type="SAM" id="MobiDB-lite"/>
    </source>
</evidence>
<sequence>MNSNMQKLFDSKKSTFEEHVKRSTLSIKDGSRIIRVPLPPGTKKEELAVGITVTGLIKIRWKPKGVLETIQMIVPIPKSQDHDPDETKASFDPVGVALNVIQPPLKHKIPPATIVQDPVQQNTDANNNEAPKPTQPPLKHSIPPATIVQDPVHQNPDTSNRDAQKTTQPPVKNNIPPATIVQDPVYQNRNTSNHDVPKTTLPPVKHNMPPTAIAQDLVQQNPETSNHEAPKTTQPQVKLNIPQTTIVQDLVQQNPDTNNREAPKTTRSTDTSDQNDEIAKRRVEEERDGGGSRLEDGRTKSKSMGYKQDGESNTRMAAAATMTEVAAGHSAAAAAAAYLEGAKKLIWTHRREMLNVAVGLAILGISIYVITGRRHD</sequence>
<evidence type="ECO:0000313" key="4">
    <source>
        <dbReference type="Proteomes" id="UP001152523"/>
    </source>
</evidence>